<proteinExistence type="predicted"/>
<evidence type="ECO:0000313" key="1">
    <source>
        <dbReference type="EMBL" id="KYP41556.1"/>
    </source>
</evidence>
<name>A0A151RG60_CAJCA</name>
<dbReference type="Proteomes" id="UP000075243">
    <property type="component" value="Unassembled WGS sequence"/>
</dbReference>
<evidence type="ECO:0000313" key="2">
    <source>
        <dbReference type="Proteomes" id="UP000075243"/>
    </source>
</evidence>
<dbReference type="AlphaFoldDB" id="A0A151RG60"/>
<protein>
    <submittedName>
        <fullName evidence="1">Uncharacterized protein</fullName>
    </submittedName>
</protein>
<organism evidence="1 2">
    <name type="scientific">Cajanus cajan</name>
    <name type="common">Pigeon pea</name>
    <name type="synonym">Cajanus indicus</name>
    <dbReference type="NCBI Taxonomy" id="3821"/>
    <lineage>
        <taxon>Eukaryota</taxon>
        <taxon>Viridiplantae</taxon>
        <taxon>Streptophyta</taxon>
        <taxon>Embryophyta</taxon>
        <taxon>Tracheophyta</taxon>
        <taxon>Spermatophyta</taxon>
        <taxon>Magnoliopsida</taxon>
        <taxon>eudicotyledons</taxon>
        <taxon>Gunneridae</taxon>
        <taxon>Pentapetalae</taxon>
        <taxon>rosids</taxon>
        <taxon>fabids</taxon>
        <taxon>Fabales</taxon>
        <taxon>Fabaceae</taxon>
        <taxon>Papilionoideae</taxon>
        <taxon>50 kb inversion clade</taxon>
        <taxon>NPAAA clade</taxon>
        <taxon>indigoferoid/millettioid clade</taxon>
        <taxon>Phaseoleae</taxon>
        <taxon>Cajanus</taxon>
    </lineage>
</organism>
<dbReference type="EMBL" id="KQ483765">
    <property type="protein sequence ID" value="KYP41556.1"/>
    <property type="molecule type" value="Genomic_DNA"/>
</dbReference>
<reference evidence="1" key="1">
    <citation type="journal article" date="2012" name="Nat. Biotechnol.">
        <title>Draft genome sequence of pigeonpea (Cajanus cajan), an orphan legume crop of resource-poor farmers.</title>
        <authorList>
            <person name="Varshney R.K."/>
            <person name="Chen W."/>
            <person name="Li Y."/>
            <person name="Bharti A.K."/>
            <person name="Saxena R.K."/>
            <person name="Schlueter J.A."/>
            <person name="Donoghue M.T."/>
            <person name="Azam S."/>
            <person name="Fan G."/>
            <person name="Whaley A.M."/>
            <person name="Farmer A.D."/>
            <person name="Sheridan J."/>
            <person name="Iwata A."/>
            <person name="Tuteja R."/>
            <person name="Penmetsa R.V."/>
            <person name="Wu W."/>
            <person name="Upadhyaya H.D."/>
            <person name="Yang S.P."/>
            <person name="Shah T."/>
            <person name="Saxena K.B."/>
            <person name="Michael T."/>
            <person name="McCombie W.R."/>
            <person name="Yang B."/>
            <person name="Zhang G."/>
            <person name="Yang H."/>
            <person name="Wang J."/>
            <person name="Spillane C."/>
            <person name="Cook D.R."/>
            <person name="May G.D."/>
            <person name="Xu X."/>
            <person name="Jackson S.A."/>
        </authorList>
    </citation>
    <scope>NUCLEOTIDE SEQUENCE [LARGE SCALE GENOMIC DNA]</scope>
</reference>
<keyword evidence="2" id="KW-1185">Reference proteome</keyword>
<gene>
    <name evidence="1" type="ORF">KK1_037070</name>
</gene>
<sequence length="51" mass="5884">MLLVVHNITNLSPFEVVYDFNPLTPLDLLPLPNTTSLYHKEGVSRTEFIRK</sequence>
<accession>A0A151RG60</accession>
<dbReference type="Gramene" id="C.cajan_38979.t">
    <property type="protein sequence ID" value="C.cajan_38979.t"/>
    <property type="gene ID" value="C.cajan_38979"/>
</dbReference>